<reference evidence="2" key="1">
    <citation type="submission" date="2018-11" db="EMBL/GenBank/DDBJ databases">
        <title>Complete genome sequence of Paenibacillus sp. ML311-T8.</title>
        <authorList>
            <person name="Nam Y.-D."/>
            <person name="Kang J."/>
            <person name="Chung W.-H."/>
            <person name="Park Y.S."/>
        </authorList>
    </citation>
    <scope>NUCLEOTIDE SEQUENCE [LARGE SCALE GENOMIC DNA]</scope>
    <source>
        <strain evidence="2">ML311-T8</strain>
    </source>
</reference>
<proteinExistence type="predicted"/>
<organism evidence="1 2">
    <name type="scientific">Paenibacillus psychroresistens</name>
    <dbReference type="NCBI Taxonomy" id="1778678"/>
    <lineage>
        <taxon>Bacteria</taxon>
        <taxon>Bacillati</taxon>
        <taxon>Bacillota</taxon>
        <taxon>Bacilli</taxon>
        <taxon>Bacillales</taxon>
        <taxon>Paenibacillaceae</taxon>
        <taxon>Paenibacillus</taxon>
    </lineage>
</organism>
<dbReference type="RefSeq" id="WP_155701199.1">
    <property type="nucleotide sequence ID" value="NZ_CP034235.1"/>
</dbReference>
<dbReference type="AlphaFoldDB" id="A0A6B8RI87"/>
<gene>
    <name evidence="1" type="ORF">EHS13_15395</name>
</gene>
<name>A0A6B8RI87_9BACL</name>
<dbReference type="EMBL" id="CP034235">
    <property type="protein sequence ID" value="QGQ96161.1"/>
    <property type="molecule type" value="Genomic_DNA"/>
</dbReference>
<dbReference type="KEGG" id="ppsc:EHS13_15395"/>
<evidence type="ECO:0000313" key="2">
    <source>
        <dbReference type="Proteomes" id="UP000426246"/>
    </source>
</evidence>
<accession>A0A6B8RI87</accession>
<sequence length="81" mass="9460">MKYRIVLDNHNLIAFEEWPAAIVYFYNKISTCFSDVIEFYEHDIIIFTWVKGKGLIHKKTKPTLSHEPFGRKKGAVETTPS</sequence>
<keyword evidence="2" id="KW-1185">Reference proteome</keyword>
<protein>
    <submittedName>
        <fullName evidence="1">Uncharacterized protein</fullName>
    </submittedName>
</protein>
<evidence type="ECO:0000313" key="1">
    <source>
        <dbReference type="EMBL" id="QGQ96161.1"/>
    </source>
</evidence>
<dbReference type="Proteomes" id="UP000426246">
    <property type="component" value="Chromosome"/>
</dbReference>